<evidence type="ECO:0000313" key="2">
    <source>
        <dbReference type="Proteomes" id="UP000198242"/>
    </source>
</evidence>
<gene>
    <name evidence="1" type="ORF">GA0074695_3902</name>
</gene>
<keyword evidence="2" id="KW-1185">Reference proteome</keyword>
<sequence length="391" mass="42709">MLEEAVGVLRPRVRAWNEDPGDLAALAIRELAEAYRLVGRHSAAKDLLSGPDSKGLSDLIKALEPRTPEELGHRADGLMARAEDALGRGDAAQATELAGHALRACYESGDARRIQQGHYRYADFLIRHEPFAPAVLAHLVASCVLARLLDEPVRNSAVAVALKWQAGWHDIGTVKRLSERVDLLAGVRFGQIMAGFPLSQQVLNQALRMAVQSERDAPEDFAGYRVMWDPVLAAIALARQGDADMASRVRDNLRLYEESVDWHALAAGLALVLDGREGDAWNCGLDGIDEVLLGRCMNVVHRRIHIPSQLAVAMPIAGLFGLVFRAMKGSLDRPDDLVPRLAQIEMSGQWEGLVPLLLRLVAGERDRRMAASAPSHVRLVIDMLLDAAALL</sequence>
<organism evidence="1 2">
    <name type="scientific">Micromonospora viridifaciens</name>
    <dbReference type="NCBI Taxonomy" id="1881"/>
    <lineage>
        <taxon>Bacteria</taxon>
        <taxon>Bacillati</taxon>
        <taxon>Actinomycetota</taxon>
        <taxon>Actinomycetes</taxon>
        <taxon>Micromonosporales</taxon>
        <taxon>Micromonosporaceae</taxon>
        <taxon>Micromonospora</taxon>
    </lineage>
</organism>
<dbReference type="AlphaFoldDB" id="A0A1C4Y6N5"/>
<protein>
    <submittedName>
        <fullName evidence="1">Uncharacterized protein</fullName>
    </submittedName>
</protein>
<evidence type="ECO:0000313" key="1">
    <source>
        <dbReference type="EMBL" id="SCF16320.1"/>
    </source>
</evidence>
<proteinExistence type="predicted"/>
<dbReference type="Proteomes" id="UP000198242">
    <property type="component" value="Chromosome I"/>
</dbReference>
<name>A0A1C4Y6N5_MICVI</name>
<dbReference type="EMBL" id="LT607411">
    <property type="protein sequence ID" value="SCF16320.1"/>
    <property type="molecule type" value="Genomic_DNA"/>
</dbReference>
<accession>A0A1C4Y6N5</accession>
<reference evidence="2" key="1">
    <citation type="submission" date="2016-06" db="EMBL/GenBank/DDBJ databases">
        <authorList>
            <person name="Varghese N."/>
            <person name="Submissions Spin"/>
        </authorList>
    </citation>
    <scope>NUCLEOTIDE SEQUENCE [LARGE SCALE GENOMIC DNA]</scope>
    <source>
        <strain evidence="2">DSM 43909</strain>
    </source>
</reference>
<dbReference type="RefSeq" id="WP_089007520.1">
    <property type="nucleotide sequence ID" value="NZ_LT607411.1"/>
</dbReference>